<dbReference type="PROSITE" id="PS50293">
    <property type="entry name" value="TPR_REGION"/>
    <property type="match status" value="1"/>
</dbReference>
<keyword evidence="2" id="KW-0472">Membrane</keyword>
<proteinExistence type="predicted"/>
<organism evidence="5 6">
    <name type="scientific">Flavivirga eckloniae</name>
    <dbReference type="NCBI Taxonomy" id="1803846"/>
    <lineage>
        <taxon>Bacteria</taxon>
        <taxon>Pseudomonadati</taxon>
        <taxon>Bacteroidota</taxon>
        <taxon>Flavobacteriia</taxon>
        <taxon>Flavobacteriales</taxon>
        <taxon>Flavobacteriaceae</taxon>
        <taxon>Flavivirga</taxon>
    </lineage>
</organism>
<dbReference type="SMART" id="SM00028">
    <property type="entry name" value="TPR"/>
    <property type="match status" value="1"/>
</dbReference>
<reference evidence="5 6" key="1">
    <citation type="submission" date="2018-01" db="EMBL/GenBank/DDBJ databases">
        <title>Complete genome sequence of Flavivirga eckloniae ECD14 isolated from seaweed Ecklonia cava.</title>
        <authorList>
            <person name="Lee J.H."/>
            <person name="Baik K.S."/>
            <person name="Seong C.N."/>
        </authorList>
    </citation>
    <scope>NUCLEOTIDE SEQUENCE [LARGE SCALE GENOMIC DNA]</scope>
    <source>
        <strain evidence="5 6">ECD14</strain>
    </source>
</reference>
<feature type="domain" description="Beta-lactamase-related" evidence="4">
    <location>
        <begin position="43"/>
        <end position="344"/>
    </location>
</feature>
<dbReference type="InterPro" id="IPR011990">
    <property type="entry name" value="TPR-like_helical_dom_sf"/>
</dbReference>
<keyword evidence="6" id="KW-1185">Reference proteome</keyword>
<dbReference type="PANTHER" id="PTHR46825:SF11">
    <property type="entry name" value="PENICILLIN-BINDING PROTEIN 4"/>
    <property type="match status" value="1"/>
</dbReference>
<dbReference type="Pfam" id="PF13181">
    <property type="entry name" value="TPR_8"/>
    <property type="match status" value="1"/>
</dbReference>
<dbReference type="SUPFAM" id="SSF56601">
    <property type="entry name" value="beta-lactamase/transpeptidase-like"/>
    <property type="match status" value="1"/>
</dbReference>
<evidence type="ECO:0000256" key="1">
    <source>
        <dbReference type="ARBA" id="ARBA00004370"/>
    </source>
</evidence>
<dbReference type="InterPro" id="IPR001466">
    <property type="entry name" value="Beta-lactam-related"/>
</dbReference>
<sequence length="477" mass="53741">MKKIIFLLALVMILSCEKKRSTSSHNSKITEITNYLDSLKDFSGAVLIVKNDSILLQKAYGYAHMGHKIVNNVDTKFNQGSIGKSFTAVAILQLIQQNKLKLTDNVGAFIPEYPNKIVRDSVTIAYLLTHTSGLPHFFARETFLKSSKDLYRTMNDLNPLYENEPMESKPGEIFTYRNTNYVILGRIIEKISGLEYDEYLEKNIYALASMKNTGNFDLDHPIDNAAEGYTTSEVYPDKLKINIHTYPSKGNAAGGGYTTLNDLYHFAQAIQNNKLLNSEYTTLFTTPLSKNNHYGYGMQFPNPEEGTIFGHSGGHFGVGSEWRVYTKEGYTVILLTNKDTDKGFLDARFSIQKILSGTTPSIEKHFNTKAVFDEYYKNGFEVGVNKINSAENELDEYTFIVNGYNAISAKKLASAIEIFRLGIIAFPNSYNMYDSLGEAYLENGQMDLAVTNYKKSLELNPENENAKEKLIELSLNK</sequence>
<dbReference type="OrthoDB" id="9793489at2"/>
<dbReference type="AlphaFoldDB" id="A0A2K9PR03"/>
<dbReference type="PROSITE" id="PS50005">
    <property type="entry name" value="TPR"/>
    <property type="match status" value="1"/>
</dbReference>
<dbReference type="GO" id="GO:0016020">
    <property type="term" value="C:membrane"/>
    <property type="evidence" value="ECO:0007669"/>
    <property type="project" value="UniProtKB-SubCell"/>
</dbReference>
<dbReference type="SUPFAM" id="SSF48452">
    <property type="entry name" value="TPR-like"/>
    <property type="match status" value="1"/>
</dbReference>
<dbReference type="Pfam" id="PF00144">
    <property type="entry name" value="Beta-lactamase"/>
    <property type="match status" value="1"/>
</dbReference>
<dbReference type="PROSITE" id="PS51257">
    <property type="entry name" value="PROKAR_LIPOPROTEIN"/>
    <property type="match status" value="1"/>
</dbReference>
<feature type="repeat" description="TPR" evidence="3">
    <location>
        <begin position="430"/>
        <end position="463"/>
    </location>
</feature>
<dbReference type="InterPro" id="IPR012338">
    <property type="entry name" value="Beta-lactam/transpept-like"/>
</dbReference>
<name>A0A2K9PR03_9FLAO</name>
<dbReference type="PANTHER" id="PTHR46825">
    <property type="entry name" value="D-ALANYL-D-ALANINE-CARBOXYPEPTIDASE/ENDOPEPTIDASE AMPH"/>
    <property type="match status" value="1"/>
</dbReference>
<dbReference type="Proteomes" id="UP000235826">
    <property type="component" value="Chromosome"/>
</dbReference>
<dbReference type="RefSeq" id="WP_102755913.1">
    <property type="nucleotide sequence ID" value="NZ_CP025791.1"/>
</dbReference>
<evidence type="ECO:0000313" key="6">
    <source>
        <dbReference type="Proteomes" id="UP000235826"/>
    </source>
</evidence>
<gene>
    <name evidence="5" type="ORF">C1H87_11310</name>
</gene>
<dbReference type="Gene3D" id="1.25.40.10">
    <property type="entry name" value="Tetratricopeptide repeat domain"/>
    <property type="match status" value="1"/>
</dbReference>
<protein>
    <recommendedName>
        <fullName evidence="4">Beta-lactamase-related domain-containing protein</fullName>
    </recommendedName>
</protein>
<dbReference type="EMBL" id="CP025791">
    <property type="protein sequence ID" value="AUP79258.1"/>
    <property type="molecule type" value="Genomic_DNA"/>
</dbReference>
<dbReference type="KEGG" id="fek:C1H87_11310"/>
<evidence type="ECO:0000259" key="4">
    <source>
        <dbReference type="Pfam" id="PF00144"/>
    </source>
</evidence>
<comment type="subcellular location">
    <subcellularLocation>
        <location evidence="1">Membrane</location>
    </subcellularLocation>
</comment>
<keyword evidence="3" id="KW-0802">TPR repeat</keyword>
<dbReference type="InterPro" id="IPR050491">
    <property type="entry name" value="AmpC-like"/>
</dbReference>
<dbReference type="InterPro" id="IPR019734">
    <property type="entry name" value="TPR_rpt"/>
</dbReference>
<evidence type="ECO:0000256" key="3">
    <source>
        <dbReference type="PROSITE-ProRule" id="PRU00339"/>
    </source>
</evidence>
<evidence type="ECO:0000313" key="5">
    <source>
        <dbReference type="EMBL" id="AUP79258.1"/>
    </source>
</evidence>
<evidence type="ECO:0000256" key="2">
    <source>
        <dbReference type="ARBA" id="ARBA00023136"/>
    </source>
</evidence>
<accession>A0A2K9PR03</accession>
<dbReference type="Gene3D" id="3.40.710.10">
    <property type="entry name" value="DD-peptidase/beta-lactamase superfamily"/>
    <property type="match status" value="1"/>
</dbReference>